<keyword evidence="1" id="KW-0472">Membrane</keyword>
<sequence length="123" mass="13975">MENYWSLFVFLIIVTSRSLFTWRIVRGEDRRTLMDLDNVKPRMYSLGISLALLVGLGFLVFYAGNEPYFLGLALGIFALFGLSHALLEKKYLPHTRRHVATLLSVSVGVVAIPVFYLLFSQMA</sequence>
<dbReference type="EMBL" id="BMLN01000004">
    <property type="protein sequence ID" value="GGN98503.1"/>
    <property type="molecule type" value="Genomic_DNA"/>
</dbReference>
<protein>
    <recommendedName>
        <fullName evidence="4">DUF4181 domain-containing protein</fullName>
    </recommendedName>
</protein>
<feature type="transmembrane region" description="Helical" evidence="1">
    <location>
        <begin position="43"/>
        <end position="62"/>
    </location>
</feature>
<comment type="caution">
    <text evidence="2">The sequence shown here is derived from an EMBL/GenBank/DDBJ whole genome shotgun (WGS) entry which is preliminary data.</text>
</comment>
<keyword evidence="1" id="KW-1133">Transmembrane helix</keyword>
<dbReference type="Proteomes" id="UP000606653">
    <property type="component" value="Unassembled WGS sequence"/>
</dbReference>
<evidence type="ECO:0000313" key="2">
    <source>
        <dbReference type="EMBL" id="GGN98503.1"/>
    </source>
</evidence>
<evidence type="ECO:0000256" key="1">
    <source>
        <dbReference type="SAM" id="Phobius"/>
    </source>
</evidence>
<name>A0ABQ2L2E6_9BACL</name>
<organism evidence="2 3">
    <name type="scientific">Saccharibacillus kuerlensis</name>
    <dbReference type="NCBI Taxonomy" id="459527"/>
    <lineage>
        <taxon>Bacteria</taxon>
        <taxon>Bacillati</taxon>
        <taxon>Bacillota</taxon>
        <taxon>Bacilli</taxon>
        <taxon>Bacillales</taxon>
        <taxon>Paenibacillaceae</taxon>
        <taxon>Saccharibacillus</taxon>
    </lineage>
</organism>
<evidence type="ECO:0000313" key="3">
    <source>
        <dbReference type="Proteomes" id="UP000606653"/>
    </source>
</evidence>
<proteinExistence type="predicted"/>
<keyword evidence="1" id="KW-0812">Transmembrane</keyword>
<keyword evidence="3" id="KW-1185">Reference proteome</keyword>
<dbReference type="RefSeq" id="WP_018976069.1">
    <property type="nucleotide sequence ID" value="NZ_BMLN01000004.1"/>
</dbReference>
<reference evidence="3" key="1">
    <citation type="journal article" date="2019" name="Int. J. Syst. Evol. Microbiol.">
        <title>The Global Catalogue of Microorganisms (GCM) 10K type strain sequencing project: providing services to taxonomists for standard genome sequencing and annotation.</title>
        <authorList>
            <consortium name="The Broad Institute Genomics Platform"/>
            <consortium name="The Broad Institute Genome Sequencing Center for Infectious Disease"/>
            <person name="Wu L."/>
            <person name="Ma J."/>
        </authorList>
    </citation>
    <scope>NUCLEOTIDE SEQUENCE [LARGE SCALE GENOMIC DNA]</scope>
    <source>
        <strain evidence="3">CGMCC 1.6964</strain>
    </source>
</reference>
<feature type="transmembrane region" description="Helical" evidence="1">
    <location>
        <begin position="6"/>
        <end position="22"/>
    </location>
</feature>
<gene>
    <name evidence="2" type="ORF">GCM10010969_17710</name>
</gene>
<evidence type="ECO:0008006" key="4">
    <source>
        <dbReference type="Google" id="ProtNLM"/>
    </source>
</evidence>
<accession>A0ABQ2L2E6</accession>
<feature type="transmembrane region" description="Helical" evidence="1">
    <location>
        <begin position="68"/>
        <end position="87"/>
    </location>
</feature>
<feature type="transmembrane region" description="Helical" evidence="1">
    <location>
        <begin position="99"/>
        <end position="119"/>
    </location>
</feature>